<geneLocation type="plasmid" evidence="1 2">
    <name>unnamed1</name>
</geneLocation>
<dbReference type="EMBL" id="CP066818">
    <property type="protein sequence ID" value="QQM62516.1"/>
    <property type="molecule type" value="Genomic_DNA"/>
</dbReference>
<evidence type="ECO:0000313" key="2">
    <source>
        <dbReference type="Proteomes" id="UP000595466"/>
    </source>
</evidence>
<evidence type="ECO:0000313" key="1">
    <source>
        <dbReference type="EMBL" id="QQM62516.1"/>
    </source>
</evidence>
<reference evidence="1 2" key="1">
    <citation type="submission" date="2020-12" db="EMBL/GenBank/DDBJ databases">
        <title>Whole genome sequencing of Lactobacillus plantarum PC518.</title>
        <authorList>
            <person name="Guo Q."/>
        </authorList>
    </citation>
    <scope>NUCLEOTIDE SEQUENCE [LARGE SCALE GENOMIC DNA]</scope>
    <source>
        <strain evidence="1 2">PC518</strain>
        <plasmid evidence="1 2">unnamed1</plasmid>
    </source>
</reference>
<protein>
    <submittedName>
        <fullName evidence="1">Uncharacterized protein</fullName>
    </submittedName>
</protein>
<keyword evidence="1" id="KW-0614">Plasmid</keyword>
<proteinExistence type="predicted"/>
<organism evidence="1 2">
    <name type="scientific">Lactiplantibacillus plantarum</name>
    <name type="common">Lactobacillus plantarum</name>
    <dbReference type="NCBI Taxonomy" id="1590"/>
    <lineage>
        <taxon>Bacteria</taxon>
        <taxon>Bacillati</taxon>
        <taxon>Bacillota</taxon>
        <taxon>Bacilli</taxon>
        <taxon>Lactobacillales</taxon>
        <taxon>Lactobacillaceae</taxon>
        <taxon>Lactiplantibacillus</taxon>
    </lineage>
</organism>
<gene>
    <name evidence="1" type="ORF">JH395_15030</name>
</gene>
<name>A0AAW3R884_LACPN</name>
<sequence length="84" mass="9472">MQNKGLAKSNRQKIASGFDYKSFELPCDTGKGTALFVYKAWGKKANLICYFDVNGRKIKLSAWQRNDYGPEDSFGSLSNPVDRE</sequence>
<dbReference type="RefSeq" id="WP_046041504.1">
    <property type="nucleotide sequence ID" value="NZ_CP012657.1"/>
</dbReference>
<dbReference type="Proteomes" id="UP000595466">
    <property type="component" value="Plasmid unnamed1"/>
</dbReference>
<accession>A0AAW3R884</accession>
<dbReference type="AlphaFoldDB" id="A0AAW3R884"/>